<evidence type="ECO:0000313" key="2">
    <source>
        <dbReference type="EMBL" id="OMO97030.1"/>
    </source>
</evidence>
<dbReference type="OrthoDB" id="990360at2759"/>
<dbReference type="InterPro" id="IPR040256">
    <property type="entry name" value="At4g02000-like"/>
</dbReference>
<evidence type="ECO:0000313" key="3">
    <source>
        <dbReference type="Proteomes" id="UP000188268"/>
    </source>
</evidence>
<dbReference type="Gramene" id="OMO97030">
    <property type="protein sequence ID" value="OMO97030"/>
    <property type="gene ID" value="CCACVL1_04699"/>
</dbReference>
<proteinExistence type="predicted"/>
<comment type="caution">
    <text evidence="2">The sequence shown here is derived from an EMBL/GenBank/DDBJ whole genome shotgun (WGS) entry which is preliminary data.</text>
</comment>
<name>A0A1R3JQE8_COCAP</name>
<accession>A0A1R3JQE8</accession>
<organism evidence="2 3">
    <name type="scientific">Corchorus capsularis</name>
    <name type="common">Jute</name>
    <dbReference type="NCBI Taxonomy" id="210143"/>
    <lineage>
        <taxon>Eukaryota</taxon>
        <taxon>Viridiplantae</taxon>
        <taxon>Streptophyta</taxon>
        <taxon>Embryophyta</taxon>
        <taxon>Tracheophyta</taxon>
        <taxon>Spermatophyta</taxon>
        <taxon>Magnoliopsida</taxon>
        <taxon>eudicotyledons</taxon>
        <taxon>Gunneridae</taxon>
        <taxon>Pentapetalae</taxon>
        <taxon>rosids</taxon>
        <taxon>malvids</taxon>
        <taxon>Malvales</taxon>
        <taxon>Malvaceae</taxon>
        <taxon>Grewioideae</taxon>
        <taxon>Apeibeae</taxon>
        <taxon>Corchorus</taxon>
    </lineage>
</organism>
<reference evidence="2 3" key="1">
    <citation type="submission" date="2013-09" db="EMBL/GenBank/DDBJ databases">
        <title>Corchorus capsularis genome sequencing.</title>
        <authorList>
            <person name="Alam M."/>
            <person name="Haque M.S."/>
            <person name="Islam M.S."/>
            <person name="Emdad E.M."/>
            <person name="Islam M.M."/>
            <person name="Ahmed B."/>
            <person name="Halim A."/>
            <person name="Hossen Q.M.M."/>
            <person name="Hossain M.Z."/>
            <person name="Ahmed R."/>
            <person name="Khan M.M."/>
            <person name="Islam R."/>
            <person name="Rashid M.M."/>
            <person name="Khan S.A."/>
            <person name="Rahman M.S."/>
            <person name="Alam M."/>
        </authorList>
    </citation>
    <scope>NUCLEOTIDE SEQUENCE [LARGE SCALE GENOMIC DNA]</scope>
    <source>
        <strain evidence="3">cv. CVL-1</strain>
        <tissue evidence="2">Whole seedling</tissue>
    </source>
</reference>
<feature type="non-terminal residue" evidence="2">
    <location>
        <position position="186"/>
    </location>
</feature>
<dbReference type="EMBL" id="AWWV01007296">
    <property type="protein sequence ID" value="OMO97030.1"/>
    <property type="molecule type" value="Genomic_DNA"/>
</dbReference>
<dbReference type="OMA" id="TINAIMR"/>
<evidence type="ECO:0000259" key="1">
    <source>
        <dbReference type="Pfam" id="PF14111"/>
    </source>
</evidence>
<dbReference type="Proteomes" id="UP000188268">
    <property type="component" value="Unassembled WGS sequence"/>
</dbReference>
<feature type="domain" description="DUF4283" evidence="1">
    <location>
        <begin position="5"/>
        <end position="76"/>
    </location>
</feature>
<protein>
    <recommendedName>
        <fullName evidence="1">DUF4283 domain-containing protein</fullName>
    </recommendedName>
</protein>
<dbReference type="PANTHER" id="PTHR31286">
    <property type="entry name" value="GLYCINE-RICH CELL WALL STRUCTURAL PROTEIN 1.8-LIKE"/>
    <property type="match status" value="1"/>
</dbReference>
<dbReference type="InterPro" id="IPR025558">
    <property type="entry name" value="DUF4283"/>
</dbReference>
<sequence>GEATSFFLVAKLFSKRSPHVEGLRRAMMHAWKLDSDFTVKRIGERFFLFTFEDKLEKDRVLVSQPWSFQRSLLLLRNSDGLKPIESLEFETCPLWIRVFGLPPLMMTYMVGYATSSSMGIVQDVDDSDGHFLRIRVESDVHQPIKNGTMVTGPTGDLEVNFTFEKSPDFCFVCGGASTSGRRLSSG</sequence>
<dbReference type="Pfam" id="PF14111">
    <property type="entry name" value="DUF4283"/>
    <property type="match status" value="1"/>
</dbReference>
<gene>
    <name evidence="2" type="ORF">CCACVL1_04699</name>
</gene>
<dbReference type="AlphaFoldDB" id="A0A1R3JQE8"/>
<keyword evidence="3" id="KW-1185">Reference proteome</keyword>
<feature type="non-terminal residue" evidence="2">
    <location>
        <position position="1"/>
    </location>
</feature>
<dbReference type="PANTHER" id="PTHR31286:SF167">
    <property type="entry name" value="OS09G0268800 PROTEIN"/>
    <property type="match status" value="1"/>
</dbReference>